<dbReference type="RefSeq" id="WP_358357787.1">
    <property type="nucleotide sequence ID" value="NZ_JBEZFP010000072.1"/>
</dbReference>
<dbReference type="CDD" id="cd00377">
    <property type="entry name" value="ICL_PEPM"/>
    <property type="match status" value="1"/>
</dbReference>
<sequence length="283" mass="29224">MPTPETTERGDRYEAFRALHRGSRPLLLPNAWDHASASALVARGFTAIATTSLGVASALGKPDGQGGGMRDDTVALARRITRLAALVTVDAEGGFSDDPDEVAALAAELAAAGVVGMNLEDGRSDGTLADLGFQRAAISAVKAAVPDMFVNARTDAFWLGTPDGKPLDETLRRCAAYVEAGADGVFVPGLEDDAVISAVVGEVAAPVNVLFNPARHTYGRLADLGVARISCGSLLFRTALHSAVELAWSIAEDTYDAGRAAAGVPSYAETQALADPFTGPTAD</sequence>
<dbReference type="SUPFAM" id="SSF51621">
    <property type="entry name" value="Phosphoenolpyruvate/pyruvate domain"/>
    <property type="match status" value="1"/>
</dbReference>
<dbReference type="InterPro" id="IPR015813">
    <property type="entry name" value="Pyrv/PenolPyrv_kinase-like_dom"/>
</dbReference>
<dbReference type="Gene3D" id="3.20.20.60">
    <property type="entry name" value="Phosphoenolpyruvate-binding domains"/>
    <property type="match status" value="1"/>
</dbReference>
<organism evidence="1 2">
    <name type="scientific">Streptodolium elevatio</name>
    <dbReference type="NCBI Taxonomy" id="3157996"/>
    <lineage>
        <taxon>Bacteria</taxon>
        <taxon>Bacillati</taxon>
        <taxon>Actinomycetota</taxon>
        <taxon>Actinomycetes</taxon>
        <taxon>Kitasatosporales</taxon>
        <taxon>Streptomycetaceae</taxon>
        <taxon>Streptodolium</taxon>
    </lineage>
</organism>
<accession>A0ABV3DM32</accession>
<dbReference type="PANTHER" id="PTHR42905">
    <property type="entry name" value="PHOSPHOENOLPYRUVATE CARBOXYLASE"/>
    <property type="match status" value="1"/>
</dbReference>
<reference evidence="1 2" key="1">
    <citation type="submission" date="2024-06" db="EMBL/GenBank/DDBJ databases">
        <title>The Natural Products Discovery Center: Release of the First 8490 Sequenced Strains for Exploring Actinobacteria Biosynthetic Diversity.</title>
        <authorList>
            <person name="Kalkreuter E."/>
            <person name="Kautsar S.A."/>
            <person name="Yang D."/>
            <person name="Bader C.D."/>
            <person name="Teijaro C.N."/>
            <person name="Fluegel L."/>
            <person name="Davis C.M."/>
            <person name="Simpson J.R."/>
            <person name="Lauterbach L."/>
            <person name="Steele A.D."/>
            <person name="Gui C."/>
            <person name="Meng S."/>
            <person name="Li G."/>
            <person name="Viehrig K."/>
            <person name="Ye F."/>
            <person name="Su P."/>
            <person name="Kiefer A.F."/>
            <person name="Nichols A."/>
            <person name="Cepeda A.J."/>
            <person name="Yan W."/>
            <person name="Fan B."/>
            <person name="Jiang Y."/>
            <person name="Adhikari A."/>
            <person name="Zheng C.-J."/>
            <person name="Schuster L."/>
            <person name="Cowan T.M."/>
            <person name="Smanski M.J."/>
            <person name="Chevrette M.G."/>
            <person name="De Carvalho L.P.S."/>
            <person name="Shen B."/>
        </authorList>
    </citation>
    <scope>NUCLEOTIDE SEQUENCE [LARGE SCALE GENOMIC DNA]</scope>
    <source>
        <strain evidence="1 2">NPDC048946</strain>
    </source>
</reference>
<evidence type="ECO:0000313" key="1">
    <source>
        <dbReference type="EMBL" id="MEU8136816.1"/>
    </source>
</evidence>
<gene>
    <name evidence="1" type="ORF">AB0C36_25305</name>
</gene>
<evidence type="ECO:0000313" key="2">
    <source>
        <dbReference type="Proteomes" id="UP001551482"/>
    </source>
</evidence>
<dbReference type="GO" id="GO:0016829">
    <property type="term" value="F:lyase activity"/>
    <property type="evidence" value="ECO:0007669"/>
    <property type="project" value="UniProtKB-KW"/>
</dbReference>
<dbReference type="Pfam" id="PF13714">
    <property type="entry name" value="PEP_mutase"/>
    <property type="match status" value="1"/>
</dbReference>
<keyword evidence="2" id="KW-1185">Reference proteome</keyword>
<dbReference type="PANTHER" id="PTHR42905:SF16">
    <property type="entry name" value="CARBOXYPHOSPHONOENOLPYRUVATE PHOSPHONOMUTASE-LIKE PROTEIN (AFU_ORTHOLOGUE AFUA_5G07230)"/>
    <property type="match status" value="1"/>
</dbReference>
<dbReference type="EMBL" id="JBEZFP010000072">
    <property type="protein sequence ID" value="MEU8136816.1"/>
    <property type="molecule type" value="Genomic_DNA"/>
</dbReference>
<protein>
    <submittedName>
        <fullName evidence="1">Isocitrate lyase/phosphoenolpyruvate mutase family protein</fullName>
    </submittedName>
</protein>
<dbReference type="InterPro" id="IPR040442">
    <property type="entry name" value="Pyrv_kinase-like_dom_sf"/>
</dbReference>
<name>A0ABV3DM32_9ACTN</name>
<comment type="caution">
    <text evidence="1">The sequence shown here is derived from an EMBL/GenBank/DDBJ whole genome shotgun (WGS) entry which is preliminary data.</text>
</comment>
<dbReference type="Proteomes" id="UP001551482">
    <property type="component" value="Unassembled WGS sequence"/>
</dbReference>
<keyword evidence="1" id="KW-0456">Lyase</keyword>
<dbReference type="InterPro" id="IPR039556">
    <property type="entry name" value="ICL/PEPM"/>
</dbReference>
<proteinExistence type="predicted"/>